<keyword evidence="4" id="KW-1185">Reference proteome</keyword>
<feature type="domain" description="UspA" evidence="2">
    <location>
        <begin position="173"/>
        <end position="295"/>
    </location>
</feature>
<evidence type="ECO:0000256" key="1">
    <source>
        <dbReference type="ARBA" id="ARBA00008791"/>
    </source>
</evidence>
<dbReference type="InterPro" id="IPR006016">
    <property type="entry name" value="UspA"/>
</dbReference>
<reference evidence="3" key="1">
    <citation type="submission" date="2019-03" db="EMBL/GenBank/DDBJ databases">
        <title>Afifella sp. nov., isolated from activated sludge.</title>
        <authorList>
            <person name="Li Q."/>
            <person name="Liu Y."/>
        </authorList>
    </citation>
    <scope>NUCLEOTIDE SEQUENCE</scope>
    <source>
        <strain evidence="3">L72</strain>
    </source>
</reference>
<dbReference type="InterPro" id="IPR006015">
    <property type="entry name" value="Universal_stress_UspA"/>
</dbReference>
<proteinExistence type="inferred from homology"/>
<dbReference type="SUPFAM" id="SSF52402">
    <property type="entry name" value="Adenine nucleotide alpha hydrolases-like"/>
    <property type="match status" value="1"/>
</dbReference>
<dbReference type="AlphaFoldDB" id="A0A964T6E9"/>
<accession>A0A964T6E9</accession>
<comment type="caution">
    <text evidence="3">The sequence shown here is derived from an EMBL/GenBank/DDBJ whole genome shotgun (WGS) entry which is preliminary data.</text>
</comment>
<dbReference type="Pfam" id="PF00582">
    <property type="entry name" value="Usp"/>
    <property type="match status" value="1"/>
</dbReference>
<organism evidence="3 4">
    <name type="scientific">Propylenella binzhouense</name>
    <dbReference type="NCBI Taxonomy" id="2555902"/>
    <lineage>
        <taxon>Bacteria</taxon>
        <taxon>Pseudomonadati</taxon>
        <taxon>Pseudomonadota</taxon>
        <taxon>Alphaproteobacteria</taxon>
        <taxon>Hyphomicrobiales</taxon>
        <taxon>Propylenellaceae</taxon>
        <taxon>Propylenella</taxon>
    </lineage>
</organism>
<dbReference type="Proteomes" id="UP000773614">
    <property type="component" value="Unassembled WGS sequence"/>
</dbReference>
<protein>
    <submittedName>
        <fullName evidence="3">Universal stress protein</fullName>
    </submittedName>
</protein>
<name>A0A964T6E9_9HYPH</name>
<dbReference type="CDD" id="cd00293">
    <property type="entry name" value="USP-like"/>
    <property type="match status" value="1"/>
</dbReference>
<gene>
    <name evidence="3" type="ORF">E4O86_16305</name>
</gene>
<dbReference type="PRINTS" id="PR01438">
    <property type="entry name" value="UNVRSLSTRESS"/>
</dbReference>
<comment type="similarity">
    <text evidence="1">Belongs to the universal stress protein A family.</text>
</comment>
<evidence type="ECO:0000313" key="4">
    <source>
        <dbReference type="Proteomes" id="UP000773614"/>
    </source>
</evidence>
<dbReference type="EMBL" id="SPKJ01000066">
    <property type="protein sequence ID" value="MYZ49275.1"/>
    <property type="molecule type" value="Genomic_DNA"/>
</dbReference>
<evidence type="ECO:0000259" key="2">
    <source>
        <dbReference type="Pfam" id="PF00582"/>
    </source>
</evidence>
<sequence>MVAGDKAVLRRDRKRRNLMGRPRTVAAIVSGRLAVEPAVEASRILFGDGGGTIVGVMAAPVVISYALPPGILVPSFITDQVEANRRAAGAAEAELRRRCAEAGLGCDWREADVAQYRVSLSAGRMARTADLAVAPIPGADGSVGEHQVEDIVFESGRPVLVLPPGWHGKTLGRRALVAWDGGREAARAAFDALPLLGGAEIVRIASAQESAAGKAAAGGSAAELAAAFAGHGLPVETTEIRAADGGIASVLLREAETLSADLLVMGCFGHSRAREMILGGVTRDMLRNVTLPLLLSN</sequence>
<evidence type="ECO:0000313" key="3">
    <source>
        <dbReference type="EMBL" id="MYZ49275.1"/>
    </source>
</evidence>
<dbReference type="Gene3D" id="3.40.50.12370">
    <property type="match status" value="1"/>
</dbReference>